<reference evidence="2 3" key="1">
    <citation type="submission" date="2021-02" db="EMBL/GenBank/DDBJ databases">
        <title>Leishmania (Mundinia) enrietti genome sequencing and assembly.</title>
        <authorList>
            <person name="Almutairi H."/>
            <person name="Gatherer D."/>
        </authorList>
    </citation>
    <scope>NUCLEOTIDE SEQUENCE [LARGE SCALE GENOMIC DNA]</scope>
    <source>
        <strain evidence="2">CUR178</strain>
    </source>
</reference>
<dbReference type="Proteomes" id="UP000674179">
    <property type="component" value="Chromosome 26"/>
</dbReference>
<name>A0A836GMX4_LEIEN</name>
<accession>A0A836GMX4</accession>
<evidence type="ECO:0000313" key="3">
    <source>
        <dbReference type="Proteomes" id="UP000674179"/>
    </source>
</evidence>
<proteinExistence type="predicted"/>
<dbReference type="AlphaFoldDB" id="A0A836GMX4"/>
<evidence type="ECO:0000313" key="2">
    <source>
        <dbReference type="EMBL" id="KAG5476759.1"/>
    </source>
</evidence>
<organism evidence="2 3">
    <name type="scientific">Leishmania enriettii</name>
    <dbReference type="NCBI Taxonomy" id="5663"/>
    <lineage>
        <taxon>Eukaryota</taxon>
        <taxon>Discoba</taxon>
        <taxon>Euglenozoa</taxon>
        <taxon>Kinetoplastea</taxon>
        <taxon>Metakinetoplastina</taxon>
        <taxon>Trypanosomatida</taxon>
        <taxon>Trypanosomatidae</taxon>
        <taxon>Leishmaniinae</taxon>
        <taxon>Leishmania</taxon>
    </lineage>
</organism>
<sequence length="94" mass="10780">MSQYDEIMEADKIYLEKVGMQDVLQQFVADTMETRPDNIYEYMMTWATRRRAPSAALPKGADVDRNVGEYPVPKECPAASDHEEHRSSSHRSSL</sequence>
<dbReference type="OrthoDB" id="241817at2759"/>
<dbReference type="KEGG" id="lenr:94171169"/>
<protein>
    <submittedName>
        <fullName evidence="2">Uncharacterized protein</fullName>
    </submittedName>
</protein>
<dbReference type="GeneID" id="94171169"/>
<gene>
    <name evidence="2" type="ORF">CUR178_03933</name>
</gene>
<comment type="caution">
    <text evidence="2">The sequence shown here is derived from an EMBL/GenBank/DDBJ whole genome shotgun (WGS) entry which is preliminary data.</text>
</comment>
<evidence type="ECO:0000256" key="1">
    <source>
        <dbReference type="SAM" id="MobiDB-lite"/>
    </source>
</evidence>
<dbReference type="EMBL" id="JAFHKP010000026">
    <property type="protein sequence ID" value="KAG5476759.1"/>
    <property type="molecule type" value="Genomic_DNA"/>
</dbReference>
<dbReference type="CDD" id="cd12084">
    <property type="entry name" value="DD_RII_PKA-like"/>
    <property type="match status" value="1"/>
</dbReference>
<keyword evidence="3" id="KW-1185">Reference proteome</keyword>
<dbReference type="RefSeq" id="XP_067692225.1">
    <property type="nucleotide sequence ID" value="XM_067835659.1"/>
</dbReference>
<feature type="region of interest" description="Disordered" evidence="1">
    <location>
        <begin position="53"/>
        <end position="94"/>
    </location>
</feature>